<evidence type="ECO:0000313" key="2">
    <source>
        <dbReference type="EMBL" id="TWU33884.1"/>
    </source>
</evidence>
<dbReference type="PANTHER" id="PTHR30153">
    <property type="entry name" value="REPLICATIVE DNA HELICASE DNAB"/>
    <property type="match status" value="1"/>
</dbReference>
<reference evidence="2 3" key="1">
    <citation type="submission" date="2019-02" db="EMBL/GenBank/DDBJ databases">
        <title>Deep-cultivation of Planctomycetes and their phenomic and genomic characterization uncovers novel biology.</title>
        <authorList>
            <person name="Wiegand S."/>
            <person name="Jogler M."/>
            <person name="Boedeker C."/>
            <person name="Pinto D."/>
            <person name="Vollmers J."/>
            <person name="Rivas-Marin E."/>
            <person name="Kohn T."/>
            <person name="Peeters S.H."/>
            <person name="Heuer A."/>
            <person name="Rast P."/>
            <person name="Oberbeckmann S."/>
            <person name="Bunk B."/>
            <person name="Jeske O."/>
            <person name="Meyerdierks A."/>
            <person name="Storesund J.E."/>
            <person name="Kallscheuer N."/>
            <person name="Luecker S."/>
            <person name="Lage O.M."/>
            <person name="Pohl T."/>
            <person name="Merkel B.J."/>
            <person name="Hornburger P."/>
            <person name="Mueller R.-W."/>
            <person name="Bruemmer F."/>
            <person name="Labrenz M."/>
            <person name="Spormann A.M."/>
            <person name="Op Den Camp H."/>
            <person name="Overmann J."/>
            <person name="Amann R."/>
            <person name="Jetten M.S.M."/>
            <person name="Mascher T."/>
            <person name="Medema M.H."/>
            <person name="Devos D.P."/>
            <person name="Kaster A.-K."/>
            <person name="Ovreas L."/>
            <person name="Rohde M."/>
            <person name="Galperin M.Y."/>
            <person name="Jogler C."/>
        </authorList>
    </citation>
    <scope>NUCLEOTIDE SEQUENCE [LARGE SCALE GENOMIC DNA]</scope>
    <source>
        <strain evidence="2 3">Poly41</strain>
    </source>
</reference>
<keyword evidence="2" id="KW-0347">Helicase</keyword>
<keyword evidence="2" id="KW-0547">Nucleotide-binding</keyword>
<dbReference type="EC" id="3.6.4.12" evidence="2"/>
<organism evidence="2 3">
    <name type="scientific">Novipirellula artificiosorum</name>
    <dbReference type="NCBI Taxonomy" id="2528016"/>
    <lineage>
        <taxon>Bacteria</taxon>
        <taxon>Pseudomonadati</taxon>
        <taxon>Planctomycetota</taxon>
        <taxon>Planctomycetia</taxon>
        <taxon>Pirellulales</taxon>
        <taxon>Pirellulaceae</taxon>
        <taxon>Novipirellula</taxon>
    </lineage>
</organism>
<dbReference type="GO" id="GO:0016787">
    <property type="term" value="F:hydrolase activity"/>
    <property type="evidence" value="ECO:0007669"/>
    <property type="project" value="UniProtKB-KW"/>
</dbReference>
<protein>
    <submittedName>
        <fullName evidence="2">Replicative DNA helicase</fullName>
        <ecNumber evidence="2">3.6.4.12</ecNumber>
    </submittedName>
</protein>
<dbReference type="Pfam" id="PF03796">
    <property type="entry name" value="DnaB_C"/>
    <property type="match status" value="1"/>
</dbReference>
<dbReference type="GO" id="GO:0005524">
    <property type="term" value="F:ATP binding"/>
    <property type="evidence" value="ECO:0007669"/>
    <property type="project" value="InterPro"/>
</dbReference>
<dbReference type="SUPFAM" id="SSF52540">
    <property type="entry name" value="P-loop containing nucleoside triphosphate hydrolases"/>
    <property type="match status" value="1"/>
</dbReference>
<gene>
    <name evidence="2" type="primary">dnaC_2</name>
    <name evidence="2" type="ORF">Poly41_48840</name>
</gene>
<dbReference type="AlphaFoldDB" id="A0A5C6DDC6"/>
<evidence type="ECO:0000259" key="1">
    <source>
        <dbReference type="PROSITE" id="PS51199"/>
    </source>
</evidence>
<dbReference type="Gene3D" id="3.40.50.300">
    <property type="entry name" value="P-loop containing nucleotide triphosphate hydrolases"/>
    <property type="match status" value="1"/>
</dbReference>
<dbReference type="EMBL" id="SJPV01000009">
    <property type="protein sequence ID" value="TWU33884.1"/>
    <property type="molecule type" value="Genomic_DNA"/>
</dbReference>
<dbReference type="GO" id="GO:0006260">
    <property type="term" value="P:DNA replication"/>
    <property type="evidence" value="ECO:0007669"/>
    <property type="project" value="InterPro"/>
</dbReference>
<name>A0A5C6DDC6_9BACT</name>
<dbReference type="Proteomes" id="UP000319143">
    <property type="component" value="Unassembled WGS sequence"/>
</dbReference>
<dbReference type="PROSITE" id="PS51199">
    <property type="entry name" value="SF4_HELICASE"/>
    <property type="match status" value="1"/>
</dbReference>
<dbReference type="InterPro" id="IPR027417">
    <property type="entry name" value="P-loop_NTPase"/>
</dbReference>
<keyword evidence="2" id="KW-0067">ATP-binding</keyword>
<dbReference type="GO" id="GO:0003678">
    <property type="term" value="F:DNA helicase activity"/>
    <property type="evidence" value="ECO:0007669"/>
    <property type="project" value="UniProtKB-EC"/>
</dbReference>
<keyword evidence="2" id="KW-0378">Hydrolase</keyword>
<dbReference type="GO" id="GO:0005829">
    <property type="term" value="C:cytosol"/>
    <property type="evidence" value="ECO:0007669"/>
    <property type="project" value="TreeGrafter"/>
</dbReference>
<feature type="domain" description="SF4 helicase" evidence="1">
    <location>
        <begin position="97"/>
        <end position="355"/>
    </location>
</feature>
<dbReference type="PANTHER" id="PTHR30153:SF2">
    <property type="entry name" value="REPLICATIVE DNA HELICASE"/>
    <property type="match status" value="1"/>
</dbReference>
<comment type="caution">
    <text evidence="2">The sequence shown here is derived from an EMBL/GenBank/DDBJ whole genome shotgun (WGS) entry which is preliminary data.</text>
</comment>
<evidence type="ECO:0000313" key="3">
    <source>
        <dbReference type="Proteomes" id="UP000319143"/>
    </source>
</evidence>
<accession>A0A5C6DDC6</accession>
<dbReference type="RefSeq" id="WP_197231544.1">
    <property type="nucleotide sequence ID" value="NZ_SJPV01000009.1"/>
</dbReference>
<keyword evidence="3" id="KW-1185">Reference proteome</keyword>
<sequence length="380" mass="42159">MAPEITKEIDSLLIGARDAGNELVPRKWGVEVFGGATPWDYSHRLQDIATEYGSATVHERYRALSIAPMQVPEGYVLPGEVSESVQCLDSLLDRLRRKEGDYLYPTGDWIDGFECGPNKITIVAAPPGFGKTTFAMQYVFDVLDHDSEITVFVANAETSFDVLLGRELTRRSGVPAKALRFADLTPSQMQAVEDAADDIRPYLDRIEVMPGPFGLGDLQSFTEGRCGLLLLDYLQLFAPGDDARVGVNQVMRSLRQLANRDWGVLAVSAVTRGRNKNGSSYESSQLSMASLKESGEIEFMADSIYLLCDDGPVDDNDKVRKVDLQCGKNRHGERVPHDLVFNMPAMRFERPEPVVEPHSEFLDYGDANPFAAESYEEASF</sequence>
<dbReference type="InterPro" id="IPR007694">
    <property type="entry name" value="DNA_helicase_DnaB-like_C"/>
</dbReference>
<proteinExistence type="predicted"/>